<reference evidence="1" key="2">
    <citation type="submission" date="2023-07" db="EMBL/GenBank/DDBJ databases">
        <authorList>
            <person name="Aydin F."/>
            <person name="Tarhane S."/>
            <person name="Saticioglu I.B."/>
            <person name="Karakaya E."/>
            <person name="Abay S."/>
            <person name="Guran O."/>
            <person name="Bozkurt E."/>
            <person name="Uzum N."/>
            <person name="Olgun K."/>
            <person name="Jablonski D."/>
        </authorList>
    </citation>
    <scope>NUCLEOTIDE SEQUENCE</scope>
    <source>
        <strain evidence="1">Faydin-H75</strain>
    </source>
</reference>
<dbReference type="Proteomes" id="UP001177258">
    <property type="component" value="Unassembled WGS sequence"/>
</dbReference>
<evidence type="ECO:0000313" key="4">
    <source>
        <dbReference type="Proteomes" id="UP001240777"/>
    </source>
</evidence>
<proteinExistence type="predicted"/>
<reference evidence="2 4" key="1">
    <citation type="submission" date="2023-07" db="EMBL/GenBank/DDBJ databases">
        <title>Unpublished Manusciprt.</title>
        <authorList>
            <person name="Aydin F."/>
            <person name="Tarhane S."/>
            <person name="Saticioglu I.B."/>
            <person name="Karakaya E."/>
            <person name="Abay S."/>
            <person name="Guran O."/>
            <person name="Bozkurt E."/>
            <person name="Uzum N."/>
            <person name="Olgun K."/>
            <person name="Jablonski D."/>
        </authorList>
    </citation>
    <scope>NUCLEOTIDE SEQUENCE</scope>
    <source>
        <strain evidence="4">faydin-H75</strain>
        <strain evidence="2">Faydin-H76</strain>
    </source>
</reference>
<name>A0AA90SSR9_9HELI</name>
<comment type="caution">
    <text evidence="2">The sequence shown here is derived from an EMBL/GenBank/DDBJ whole genome shotgun (WGS) entry which is preliminary data.</text>
</comment>
<evidence type="ECO:0000313" key="1">
    <source>
        <dbReference type="EMBL" id="MDO7253331.1"/>
    </source>
</evidence>
<evidence type="ECO:0000313" key="2">
    <source>
        <dbReference type="EMBL" id="MDP2539239.1"/>
    </source>
</evidence>
<dbReference type="RefSeq" id="WP_305517178.1">
    <property type="nucleotide sequence ID" value="NZ_JAUPEV010000007.1"/>
</dbReference>
<dbReference type="AlphaFoldDB" id="A0AA90SSR9"/>
<gene>
    <name evidence="1" type="ORF">Q5I04_05330</name>
    <name evidence="2" type="ORF">Q5I06_05570</name>
</gene>
<dbReference type="EMBL" id="JAUYZK010000007">
    <property type="protein sequence ID" value="MDP2539239.1"/>
    <property type="molecule type" value="Genomic_DNA"/>
</dbReference>
<keyword evidence="4" id="KW-1185">Reference proteome</keyword>
<sequence length="69" mass="7400">MPSKFGNNSLGFFGGVEGGVNIIYSDDELLNKNGSTFAILSAASAQIGISLFLSQHHRMEVISKIPFLL</sequence>
<accession>A0AA90SSR9</accession>
<organism evidence="2 3">
    <name type="scientific">Helicobacter cappadocius</name>
    <dbReference type="NCBI Taxonomy" id="3063998"/>
    <lineage>
        <taxon>Bacteria</taxon>
        <taxon>Pseudomonadati</taxon>
        <taxon>Campylobacterota</taxon>
        <taxon>Epsilonproteobacteria</taxon>
        <taxon>Campylobacterales</taxon>
        <taxon>Helicobacteraceae</taxon>
        <taxon>Helicobacter</taxon>
    </lineage>
</organism>
<protein>
    <submittedName>
        <fullName evidence="2">Uncharacterized protein</fullName>
    </submittedName>
</protein>
<dbReference type="Proteomes" id="UP001240777">
    <property type="component" value="Unassembled WGS sequence"/>
</dbReference>
<dbReference type="EMBL" id="JAUPEV010000007">
    <property type="protein sequence ID" value="MDO7253331.1"/>
    <property type="molecule type" value="Genomic_DNA"/>
</dbReference>
<reference evidence="1 3" key="3">
    <citation type="journal article" date="2024" name="Syst. Appl. Microbiol.">
        <title>Helicobacter cappadocius sp. nov., from lizards: The first psychrotrophic Helicobacter species.</title>
        <authorList>
            <person name="Aydin F."/>
            <person name="Tarhane S."/>
            <person name="Karakaya E."/>
            <person name="Abay S."/>
            <person name="Kayman T."/>
            <person name="Guran O."/>
            <person name="Bozkurt E."/>
            <person name="Uzum N."/>
            <person name="Avci A."/>
            <person name="Olgun K."/>
            <person name="Jablonski D."/>
            <person name="Guran C."/>
            <person name="Burcin Saticioglu I."/>
        </authorList>
    </citation>
    <scope>NUCLEOTIDE SEQUENCE [LARGE SCALE GENOMIC DNA]</scope>
    <source>
        <strain evidence="1">Faydin-H75</strain>
        <strain evidence="3">faydin-H76</strain>
    </source>
</reference>
<evidence type="ECO:0000313" key="3">
    <source>
        <dbReference type="Proteomes" id="UP001177258"/>
    </source>
</evidence>